<keyword evidence="2" id="KW-1185">Reference proteome</keyword>
<sequence>MIQYNYLQLLLPLLRQAKQLPHPQELLIHPKLQKGITKEPQELWLSWPGYSVPLPHFTNTSVWKQKTTATGLRMCSQ</sequence>
<organism evidence="1 2">
    <name type="scientific">Acacia crassicarpa</name>
    <name type="common">northern wattle</name>
    <dbReference type="NCBI Taxonomy" id="499986"/>
    <lineage>
        <taxon>Eukaryota</taxon>
        <taxon>Viridiplantae</taxon>
        <taxon>Streptophyta</taxon>
        <taxon>Embryophyta</taxon>
        <taxon>Tracheophyta</taxon>
        <taxon>Spermatophyta</taxon>
        <taxon>Magnoliopsida</taxon>
        <taxon>eudicotyledons</taxon>
        <taxon>Gunneridae</taxon>
        <taxon>Pentapetalae</taxon>
        <taxon>rosids</taxon>
        <taxon>fabids</taxon>
        <taxon>Fabales</taxon>
        <taxon>Fabaceae</taxon>
        <taxon>Caesalpinioideae</taxon>
        <taxon>mimosoid clade</taxon>
        <taxon>Acacieae</taxon>
        <taxon>Acacia</taxon>
    </lineage>
</organism>
<gene>
    <name evidence="1" type="ORF">QN277_001267</name>
</gene>
<reference evidence="1" key="1">
    <citation type="submission" date="2023-10" db="EMBL/GenBank/DDBJ databases">
        <title>Chromosome-level genome of the transformable northern wattle, Acacia crassicarpa.</title>
        <authorList>
            <person name="Massaro I."/>
            <person name="Sinha N.R."/>
            <person name="Poethig S."/>
            <person name="Leichty A.R."/>
        </authorList>
    </citation>
    <scope>NUCLEOTIDE SEQUENCE</scope>
    <source>
        <strain evidence="1">Acra3RX</strain>
        <tissue evidence="1">Leaf</tissue>
    </source>
</reference>
<comment type="caution">
    <text evidence="1">The sequence shown here is derived from an EMBL/GenBank/DDBJ whole genome shotgun (WGS) entry which is preliminary data.</text>
</comment>
<name>A0AAE1TI52_9FABA</name>
<evidence type="ECO:0000313" key="1">
    <source>
        <dbReference type="EMBL" id="KAK4284435.1"/>
    </source>
</evidence>
<accession>A0AAE1TI52</accession>
<dbReference type="AlphaFoldDB" id="A0AAE1TI52"/>
<dbReference type="EMBL" id="JAWXYG010000001">
    <property type="protein sequence ID" value="KAK4284435.1"/>
    <property type="molecule type" value="Genomic_DNA"/>
</dbReference>
<proteinExistence type="predicted"/>
<evidence type="ECO:0000313" key="2">
    <source>
        <dbReference type="Proteomes" id="UP001293593"/>
    </source>
</evidence>
<protein>
    <submittedName>
        <fullName evidence="1">Uncharacterized protein</fullName>
    </submittedName>
</protein>
<dbReference type="Proteomes" id="UP001293593">
    <property type="component" value="Unassembled WGS sequence"/>
</dbReference>